<evidence type="ECO:0000259" key="1">
    <source>
        <dbReference type="SMART" id="SM01321"/>
    </source>
</evidence>
<dbReference type="AlphaFoldDB" id="A0A942A1K5"/>
<dbReference type="Pfam" id="PF01797">
    <property type="entry name" value="Y1_Tnp"/>
    <property type="match status" value="1"/>
</dbReference>
<dbReference type="PANTHER" id="PTHR36966">
    <property type="entry name" value="REP-ASSOCIATED TYROSINE TRANSPOSASE"/>
    <property type="match status" value="1"/>
</dbReference>
<comment type="caution">
    <text evidence="2">The sequence shown here is derived from an EMBL/GenBank/DDBJ whole genome shotgun (WGS) entry which is preliminary data.</text>
</comment>
<dbReference type="NCBIfam" id="NF047646">
    <property type="entry name" value="REP_Tyr_transpos"/>
    <property type="match status" value="1"/>
</dbReference>
<sequence length="175" mass="21407">MIREYHPPHIYQDETIYFITARTKDRVNIFNTQEKCSLFFDIFERSLKKFDFEAIGWVLNTNHYHILVKISDGNMLGRFVQNLHSNLARVINKLDRSEGRQVWYQYWDRCVRSERDLYTRLNYIHHNPVKHGLALRIDDYKWSSYKDYLVNKGEEWLRDCFEKFPIIDFTLEEED</sequence>
<dbReference type="GO" id="GO:0043565">
    <property type="term" value="F:sequence-specific DNA binding"/>
    <property type="evidence" value="ECO:0007669"/>
    <property type="project" value="TreeGrafter"/>
</dbReference>
<reference evidence="2" key="1">
    <citation type="journal article" date="2021" name="ISME J.">
        <title>Fine-scale metabolic discontinuity in a stratified prokaryote microbiome of a Red Sea deep halocline.</title>
        <authorList>
            <person name="Michoud G."/>
            <person name="Ngugi D.K."/>
            <person name="Barozzi A."/>
            <person name="Merlino G."/>
            <person name="Calleja M.L."/>
            <person name="Delgado-Huertas A."/>
            <person name="Moran X.A.G."/>
            <person name="Daffonchio D."/>
        </authorList>
    </citation>
    <scope>NUCLEOTIDE SEQUENCE</scope>
    <source>
        <strain evidence="2">SuakinDeep_MAG55_1</strain>
    </source>
</reference>
<accession>A0A942A1K5</accession>
<dbReference type="GO" id="GO:0006313">
    <property type="term" value="P:DNA transposition"/>
    <property type="evidence" value="ECO:0007669"/>
    <property type="project" value="InterPro"/>
</dbReference>
<gene>
    <name evidence="2" type="ORF">MAG551_02295</name>
</gene>
<feature type="domain" description="Transposase IS200-like" evidence="1">
    <location>
        <begin position="12"/>
        <end position="127"/>
    </location>
</feature>
<evidence type="ECO:0000313" key="2">
    <source>
        <dbReference type="EMBL" id="MBS1259228.1"/>
    </source>
</evidence>
<dbReference type="SUPFAM" id="SSF143422">
    <property type="entry name" value="Transposase IS200-like"/>
    <property type="match status" value="1"/>
</dbReference>
<dbReference type="EMBL" id="JAANXD010000086">
    <property type="protein sequence ID" value="MBS1259228.1"/>
    <property type="molecule type" value="Genomic_DNA"/>
</dbReference>
<dbReference type="GO" id="GO:0004803">
    <property type="term" value="F:transposase activity"/>
    <property type="evidence" value="ECO:0007669"/>
    <property type="project" value="InterPro"/>
</dbReference>
<dbReference type="SMART" id="SM01321">
    <property type="entry name" value="Y1_Tnp"/>
    <property type="match status" value="1"/>
</dbReference>
<dbReference type="InterPro" id="IPR036515">
    <property type="entry name" value="Transposase_17_sf"/>
</dbReference>
<dbReference type="Gene3D" id="3.30.70.1290">
    <property type="entry name" value="Transposase IS200-like"/>
    <property type="match status" value="1"/>
</dbReference>
<evidence type="ECO:0000313" key="3">
    <source>
        <dbReference type="Proteomes" id="UP000722750"/>
    </source>
</evidence>
<dbReference type="InterPro" id="IPR052715">
    <property type="entry name" value="RAYT_transposase"/>
</dbReference>
<dbReference type="PANTHER" id="PTHR36966:SF1">
    <property type="entry name" value="REP-ASSOCIATED TYROSINE TRANSPOSASE"/>
    <property type="match status" value="1"/>
</dbReference>
<protein>
    <recommendedName>
        <fullName evidence="1">Transposase IS200-like domain-containing protein</fullName>
    </recommendedName>
</protein>
<name>A0A942A1K5_9BACT</name>
<dbReference type="Proteomes" id="UP000722750">
    <property type="component" value="Unassembled WGS sequence"/>
</dbReference>
<proteinExistence type="predicted"/>
<dbReference type="InterPro" id="IPR002686">
    <property type="entry name" value="Transposase_17"/>
</dbReference>
<organism evidence="2 3">
    <name type="scientific">Candidatus Scalindua arabica</name>
    <dbReference type="NCBI Taxonomy" id="1127984"/>
    <lineage>
        <taxon>Bacteria</taxon>
        <taxon>Pseudomonadati</taxon>
        <taxon>Planctomycetota</taxon>
        <taxon>Candidatus Brocadiia</taxon>
        <taxon>Candidatus Brocadiales</taxon>
        <taxon>Candidatus Scalinduaceae</taxon>
        <taxon>Candidatus Scalindua</taxon>
    </lineage>
</organism>